<protein>
    <recommendedName>
        <fullName evidence="3">Phosphoribosyl transferase domain protein</fullName>
    </recommendedName>
</protein>
<dbReference type="CDD" id="cd06223">
    <property type="entry name" value="PRTases_typeI"/>
    <property type="match status" value="1"/>
</dbReference>
<keyword evidence="2" id="KW-1185">Reference proteome</keyword>
<organism evidence="1 2">
    <name type="scientific">Lysobacter gummosus</name>
    <dbReference type="NCBI Taxonomy" id="262324"/>
    <lineage>
        <taxon>Bacteria</taxon>
        <taxon>Pseudomonadati</taxon>
        <taxon>Pseudomonadota</taxon>
        <taxon>Gammaproteobacteria</taxon>
        <taxon>Lysobacterales</taxon>
        <taxon>Lysobacteraceae</taxon>
        <taxon>Lysobacter</taxon>
    </lineage>
</organism>
<evidence type="ECO:0000313" key="1">
    <source>
        <dbReference type="EMBL" id="UNP27594.1"/>
    </source>
</evidence>
<dbReference type="Gene3D" id="3.40.50.2020">
    <property type="match status" value="1"/>
</dbReference>
<name>A0ABY3X7X9_9GAMM</name>
<dbReference type="EMBL" id="CP093547">
    <property type="protein sequence ID" value="UNP27594.1"/>
    <property type="molecule type" value="Genomic_DNA"/>
</dbReference>
<dbReference type="InterPro" id="IPR000836">
    <property type="entry name" value="PRTase_dom"/>
</dbReference>
<gene>
    <name evidence="1" type="ORF">MOV92_13760</name>
</gene>
<accession>A0ABY3X7X9</accession>
<dbReference type="InterPro" id="IPR029057">
    <property type="entry name" value="PRTase-like"/>
</dbReference>
<evidence type="ECO:0008006" key="3">
    <source>
        <dbReference type="Google" id="ProtNLM"/>
    </source>
</evidence>
<dbReference type="RefSeq" id="WP_083512524.1">
    <property type="nucleotide sequence ID" value="NZ_CP011131.1"/>
</dbReference>
<proteinExistence type="predicted"/>
<evidence type="ECO:0000313" key="2">
    <source>
        <dbReference type="Proteomes" id="UP000829194"/>
    </source>
</evidence>
<sequence>MILVDDGMATGSSTRVAVVALRKRQPTRLIVAVPAGAPETCDEFRAEADEAVYAATPEWFAGVGKWCHLPINQCHPKLEVAGSL</sequence>
<reference evidence="1 2" key="1">
    <citation type="submission" date="2022-03" db="EMBL/GenBank/DDBJ databases">
        <title>Complete genome sequence of Lysobacter capsici VKM B-2533 and Lysobacter gummosus 10.1.1, promising sources of lytic agents.</title>
        <authorList>
            <person name="Tarlachkov S.V."/>
            <person name="Kudryakova I.V."/>
            <person name="Afoshin A.S."/>
            <person name="Leontyevskaya E.A."/>
            <person name="Leontyevskaya N.V."/>
        </authorList>
    </citation>
    <scope>NUCLEOTIDE SEQUENCE [LARGE SCALE GENOMIC DNA]</scope>
    <source>
        <strain evidence="1 2">10.1.1</strain>
    </source>
</reference>
<dbReference type="Proteomes" id="UP000829194">
    <property type="component" value="Chromosome"/>
</dbReference>
<dbReference type="SUPFAM" id="SSF53271">
    <property type="entry name" value="PRTase-like"/>
    <property type="match status" value="1"/>
</dbReference>